<keyword evidence="15" id="KW-1185">Reference proteome</keyword>
<dbReference type="GeneID" id="82809288"/>
<name>A0A3M8B304_9BACL</name>
<dbReference type="Pfam" id="PF19279">
    <property type="entry name" value="YegS_C"/>
    <property type="match status" value="1"/>
</dbReference>
<gene>
    <name evidence="12" type="ORF">BAG01nite_30560</name>
    <name evidence="13" type="ORF">EB820_06760</name>
</gene>
<evidence type="ECO:0000313" key="13">
    <source>
        <dbReference type="EMBL" id="RNB57824.1"/>
    </source>
</evidence>
<organism evidence="13 14">
    <name type="scientific">Brevibacillus agri</name>
    <dbReference type="NCBI Taxonomy" id="51101"/>
    <lineage>
        <taxon>Bacteria</taxon>
        <taxon>Bacillati</taxon>
        <taxon>Bacillota</taxon>
        <taxon>Bacilli</taxon>
        <taxon>Bacillales</taxon>
        <taxon>Paenibacillaceae</taxon>
        <taxon>Brevibacillus</taxon>
    </lineage>
</organism>
<dbReference type="SMART" id="SM00046">
    <property type="entry name" value="DAGKc"/>
    <property type="match status" value="1"/>
</dbReference>
<dbReference type="Gene3D" id="3.40.50.10330">
    <property type="entry name" value="Probable inorganic polyphosphate/atp-NAD kinase, domain 1"/>
    <property type="match status" value="1"/>
</dbReference>
<keyword evidence="5" id="KW-0547">Nucleotide-binding</keyword>
<dbReference type="Pfam" id="PF00781">
    <property type="entry name" value="DAGK_cat"/>
    <property type="match status" value="1"/>
</dbReference>
<keyword evidence="6 13" id="KW-0418">Kinase</keyword>
<dbReference type="OrthoDB" id="9786026at2"/>
<sequence>MVGFIVNPVAGNGKGKRVWERIEPAVNGLGAVFSVRETSGEGDAEKLAKELIQKEGVNKIIAIGGDGTVHGVLNGIYQSGQACKFGLVPAGSGNDFARAHGIVNDPSEAVERILSEKAERRIDLMLMNGRIAANSIGAGFDAQVAKATDAAQYKAWLNRYGLGGLAYVISVLRELRNFKPGHLSLQVDGQTIDKSGVWLVTAANIPNYGGGMKICPMAVADDGLTDICVVSNASRGELLRAFLKIYTGTHVTHPKVSFFRGSQVTIETAVPLMVHADGELMGETPVQVKMLPGQQVIFV</sequence>
<dbReference type="InterPro" id="IPR016064">
    <property type="entry name" value="NAD/diacylglycerol_kinase_sf"/>
</dbReference>
<dbReference type="EMBL" id="RHHN01000021">
    <property type="protein sequence ID" value="RNB57824.1"/>
    <property type="molecule type" value="Genomic_DNA"/>
</dbReference>
<dbReference type="PANTHER" id="PTHR12358">
    <property type="entry name" value="SPHINGOSINE KINASE"/>
    <property type="match status" value="1"/>
</dbReference>
<dbReference type="PANTHER" id="PTHR12358:SF54">
    <property type="entry name" value="SPHINGOSINE KINASE RELATED PROTEIN"/>
    <property type="match status" value="1"/>
</dbReference>
<evidence type="ECO:0000256" key="8">
    <source>
        <dbReference type="ARBA" id="ARBA00023098"/>
    </source>
</evidence>
<evidence type="ECO:0000256" key="9">
    <source>
        <dbReference type="ARBA" id="ARBA00023209"/>
    </source>
</evidence>
<dbReference type="SUPFAM" id="SSF111331">
    <property type="entry name" value="NAD kinase/diacylglycerol kinase-like"/>
    <property type="match status" value="1"/>
</dbReference>
<dbReference type="EMBL" id="BJOD01000032">
    <property type="protein sequence ID" value="GED26954.1"/>
    <property type="molecule type" value="Genomic_DNA"/>
</dbReference>
<reference evidence="13 14" key="1">
    <citation type="submission" date="2018-10" db="EMBL/GenBank/DDBJ databases">
        <title>Phylogenomics of Brevibacillus.</title>
        <authorList>
            <person name="Dunlap C."/>
        </authorList>
    </citation>
    <scope>NUCLEOTIDE SEQUENCE [LARGE SCALE GENOMIC DNA]</scope>
    <source>
        <strain evidence="13 14">NRRL NRS 1219</strain>
    </source>
</reference>
<dbReference type="NCBIfam" id="TIGR00147">
    <property type="entry name" value="YegS/Rv2252/BmrU family lipid kinase"/>
    <property type="match status" value="1"/>
</dbReference>
<dbReference type="InterPro" id="IPR017438">
    <property type="entry name" value="ATP-NAD_kinase_N"/>
</dbReference>
<evidence type="ECO:0000256" key="4">
    <source>
        <dbReference type="ARBA" id="ARBA00022679"/>
    </source>
</evidence>
<keyword evidence="10" id="KW-1208">Phospholipid metabolism</keyword>
<evidence type="ECO:0000256" key="6">
    <source>
        <dbReference type="ARBA" id="ARBA00022777"/>
    </source>
</evidence>
<dbReference type="Proteomes" id="UP000317180">
    <property type="component" value="Unassembled WGS sequence"/>
</dbReference>
<reference evidence="12 15" key="2">
    <citation type="submission" date="2019-06" db="EMBL/GenBank/DDBJ databases">
        <title>Whole genome shotgun sequence of Brevibacillus agri NBRC 15538.</title>
        <authorList>
            <person name="Hosoyama A."/>
            <person name="Uohara A."/>
            <person name="Ohji S."/>
            <person name="Ichikawa N."/>
        </authorList>
    </citation>
    <scope>NUCLEOTIDE SEQUENCE [LARGE SCALE GENOMIC DNA]</scope>
    <source>
        <strain evidence="12 15">NBRC 15538</strain>
    </source>
</reference>
<evidence type="ECO:0000313" key="14">
    <source>
        <dbReference type="Proteomes" id="UP000276178"/>
    </source>
</evidence>
<dbReference type="InterPro" id="IPR001206">
    <property type="entry name" value="Diacylglycerol_kinase_cat_dom"/>
</dbReference>
<evidence type="ECO:0000256" key="5">
    <source>
        <dbReference type="ARBA" id="ARBA00022741"/>
    </source>
</evidence>
<evidence type="ECO:0000259" key="11">
    <source>
        <dbReference type="PROSITE" id="PS50146"/>
    </source>
</evidence>
<evidence type="ECO:0000313" key="15">
    <source>
        <dbReference type="Proteomes" id="UP000317180"/>
    </source>
</evidence>
<keyword evidence="3" id="KW-0444">Lipid biosynthesis</keyword>
<evidence type="ECO:0000256" key="2">
    <source>
        <dbReference type="ARBA" id="ARBA00005983"/>
    </source>
</evidence>
<dbReference type="InterPro" id="IPR050187">
    <property type="entry name" value="Lipid_Phosphate_FormReg"/>
</dbReference>
<dbReference type="AlphaFoldDB" id="A0A3M8B304"/>
<evidence type="ECO:0000256" key="1">
    <source>
        <dbReference type="ARBA" id="ARBA00001946"/>
    </source>
</evidence>
<protein>
    <submittedName>
        <fullName evidence="12 13">Diacylglycerol kinase</fullName>
    </submittedName>
</protein>
<keyword evidence="4" id="KW-0808">Transferase</keyword>
<dbReference type="InterPro" id="IPR045540">
    <property type="entry name" value="YegS/DAGK_C"/>
</dbReference>
<evidence type="ECO:0000256" key="10">
    <source>
        <dbReference type="ARBA" id="ARBA00023264"/>
    </source>
</evidence>
<evidence type="ECO:0000256" key="7">
    <source>
        <dbReference type="ARBA" id="ARBA00022840"/>
    </source>
</evidence>
<dbReference type="GO" id="GO:0016301">
    <property type="term" value="F:kinase activity"/>
    <property type="evidence" value="ECO:0007669"/>
    <property type="project" value="UniProtKB-KW"/>
</dbReference>
<keyword evidence="8" id="KW-0443">Lipid metabolism</keyword>
<comment type="caution">
    <text evidence="13">The sequence shown here is derived from an EMBL/GenBank/DDBJ whole genome shotgun (WGS) entry which is preliminary data.</text>
</comment>
<comment type="similarity">
    <text evidence="2">Belongs to the diacylglycerol/lipid kinase family.</text>
</comment>
<dbReference type="GO" id="GO:0008654">
    <property type="term" value="P:phospholipid biosynthetic process"/>
    <property type="evidence" value="ECO:0007669"/>
    <property type="project" value="UniProtKB-KW"/>
</dbReference>
<dbReference type="Proteomes" id="UP000276178">
    <property type="component" value="Unassembled WGS sequence"/>
</dbReference>
<keyword evidence="9" id="KW-0594">Phospholipid biosynthesis</keyword>
<dbReference type="RefSeq" id="WP_026557679.1">
    <property type="nucleotide sequence ID" value="NZ_BJOD01000032.1"/>
</dbReference>
<keyword evidence="7" id="KW-0067">ATP-binding</keyword>
<accession>A0A3M8B304</accession>
<comment type="cofactor">
    <cofactor evidence="1">
        <name>Mg(2+)</name>
        <dbReference type="ChEBI" id="CHEBI:18420"/>
    </cofactor>
</comment>
<feature type="domain" description="DAGKc" evidence="11">
    <location>
        <begin position="1"/>
        <end position="131"/>
    </location>
</feature>
<dbReference type="PROSITE" id="PS50146">
    <property type="entry name" value="DAGK"/>
    <property type="match status" value="1"/>
</dbReference>
<proteinExistence type="inferred from homology"/>
<evidence type="ECO:0000256" key="3">
    <source>
        <dbReference type="ARBA" id="ARBA00022516"/>
    </source>
</evidence>
<evidence type="ECO:0000313" key="12">
    <source>
        <dbReference type="EMBL" id="GED26954.1"/>
    </source>
</evidence>
<dbReference type="InterPro" id="IPR005218">
    <property type="entry name" value="Diacylglycerol/lipid_kinase"/>
</dbReference>
<dbReference type="Gene3D" id="2.60.200.40">
    <property type="match status" value="1"/>
</dbReference>
<dbReference type="GO" id="GO:0005524">
    <property type="term" value="F:ATP binding"/>
    <property type="evidence" value="ECO:0007669"/>
    <property type="project" value="UniProtKB-KW"/>
</dbReference>